<feature type="compositionally biased region" description="Basic residues" evidence="2">
    <location>
        <begin position="206"/>
        <end position="221"/>
    </location>
</feature>
<organism evidence="3 4">
    <name type="scientific">Calocera cornea HHB12733</name>
    <dbReference type="NCBI Taxonomy" id="1353952"/>
    <lineage>
        <taxon>Eukaryota</taxon>
        <taxon>Fungi</taxon>
        <taxon>Dikarya</taxon>
        <taxon>Basidiomycota</taxon>
        <taxon>Agaricomycotina</taxon>
        <taxon>Dacrymycetes</taxon>
        <taxon>Dacrymycetales</taxon>
        <taxon>Dacrymycetaceae</taxon>
        <taxon>Calocera</taxon>
    </lineage>
</organism>
<proteinExistence type="predicted"/>
<reference evidence="3 4" key="1">
    <citation type="journal article" date="2016" name="Mol. Biol. Evol.">
        <title>Comparative Genomics of Early-Diverging Mushroom-Forming Fungi Provides Insights into the Origins of Lignocellulose Decay Capabilities.</title>
        <authorList>
            <person name="Nagy L.G."/>
            <person name="Riley R."/>
            <person name="Tritt A."/>
            <person name="Adam C."/>
            <person name="Daum C."/>
            <person name="Floudas D."/>
            <person name="Sun H."/>
            <person name="Yadav J.S."/>
            <person name="Pangilinan J."/>
            <person name="Larsson K.H."/>
            <person name="Matsuura K."/>
            <person name="Barry K."/>
            <person name="Labutti K."/>
            <person name="Kuo R."/>
            <person name="Ohm R.A."/>
            <person name="Bhattacharya S.S."/>
            <person name="Shirouzu T."/>
            <person name="Yoshinaga Y."/>
            <person name="Martin F.M."/>
            <person name="Grigoriev I.V."/>
            <person name="Hibbett D.S."/>
        </authorList>
    </citation>
    <scope>NUCLEOTIDE SEQUENCE [LARGE SCALE GENOMIC DNA]</scope>
    <source>
        <strain evidence="3 4">HHB12733</strain>
    </source>
</reference>
<name>A0A165FW50_9BASI</name>
<keyword evidence="1" id="KW-0175">Coiled coil</keyword>
<sequence>MEINRQEVQQAQVRLLSEKSIVEQRVKKTQVKYQRLEAAAKKAQAENLAEEKKLSVIQGKLESVQEALKSAEILEQLRLLLCPTIIKTEPSATPLSSDDDNMTIDHECSSPNSSKLEDASDPHGDEGSGQSEASAKDQLPMDDVKVNKEAKEKVDKSLPKKNAKDDSNDDMKNDPQEKVKRGDKEQDNDTQAAMLDEKEQHNPPGTKRRRATRSNGRHCFT</sequence>
<feature type="compositionally biased region" description="Basic and acidic residues" evidence="2">
    <location>
        <begin position="142"/>
        <end position="187"/>
    </location>
</feature>
<protein>
    <submittedName>
        <fullName evidence="3">Uncharacterized protein</fullName>
    </submittedName>
</protein>
<dbReference type="InParanoid" id="A0A165FW50"/>
<accession>A0A165FW50</accession>
<evidence type="ECO:0000256" key="2">
    <source>
        <dbReference type="SAM" id="MobiDB-lite"/>
    </source>
</evidence>
<dbReference type="AlphaFoldDB" id="A0A165FW50"/>
<feature type="compositionally biased region" description="Basic and acidic residues" evidence="2">
    <location>
        <begin position="115"/>
        <end position="126"/>
    </location>
</feature>
<feature type="region of interest" description="Disordered" evidence="2">
    <location>
        <begin position="90"/>
        <end position="221"/>
    </location>
</feature>
<evidence type="ECO:0000313" key="4">
    <source>
        <dbReference type="Proteomes" id="UP000076842"/>
    </source>
</evidence>
<evidence type="ECO:0000313" key="3">
    <source>
        <dbReference type="EMBL" id="KZT57276.1"/>
    </source>
</evidence>
<dbReference type="EMBL" id="KV423966">
    <property type="protein sequence ID" value="KZT57276.1"/>
    <property type="molecule type" value="Genomic_DNA"/>
</dbReference>
<keyword evidence="4" id="KW-1185">Reference proteome</keyword>
<dbReference type="Proteomes" id="UP000076842">
    <property type="component" value="Unassembled WGS sequence"/>
</dbReference>
<feature type="coiled-coil region" evidence="1">
    <location>
        <begin position="19"/>
        <end position="53"/>
    </location>
</feature>
<gene>
    <name evidence="3" type="ORF">CALCODRAFT_496410</name>
</gene>
<evidence type="ECO:0000256" key="1">
    <source>
        <dbReference type="SAM" id="Coils"/>
    </source>
</evidence>